<dbReference type="HOGENOM" id="CLU_1472073_0_0_2"/>
<protein>
    <submittedName>
        <fullName evidence="2">Uncharacterized protein</fullName>
    </submittedName>
</protein>
<dbReference type="KEGG" id="mby:MSBRM_2103"/>
<organism evidence="2 3">
    <name type="scientific">Methanosarcina barkeri MS</name>
    <dbReference type="NCBI Taxonomy" id="1434108"/>
    <lineage>
        <taxon>Archaea</taxon>
        <taxon>Methanobacteriati</taxon>
        <taxon>Methanobacteriota</taxon>
        <taxon>Stenosarchaea group</taxon>
        <taxon>Methanomicrobia</taxon>
        <taxon>Methanosarcinales</taxon>
        <taxon>Methanosarcinaceae</taxon>
        <taxon>Methanosarcina</taxon>
    </lineage>
</organism>
<dbReference type="AlphaFoldDB" id="A0A0E3LNN9"/>
<accession>A0A0E3LNN9</accession>
<evidence type="ECO:0000256" key="1">
    <source>
        <dbReference type="SAM" id="Phobius"/>
    </source>
</evidence>
<dbReference type="Proteomes" id="UP000033033">
    <property type="component" value="Chromosome"/>
</dbReference>
<proteinExistence type="predicted"/>
<gene>
    <name evidence="2" type="ORF">MSBRM_2103</name>
</gene>
<dbReference type="RefSeq" id="WP_141706314.1">
    <property type="nucleotide sequence ID" value="NZ_CP009528.1"/>
</dbReference>
<evidence type="ECO:0000313" key="3">
    <source>
        <dbReference type="Proteomes" id="UP000033033"/>
    </source>
</evidence>
<keyword evidence="1" id="KW-0472">Membrane</keyword>
<feature type="transmembrane region" description="Helical" evidence="1">
    <location>
        <begin position="43"/>
        <end position="65"/>
    </location>
</feature>
<reference evidence="2 3" key="1">
    <citation type="submission" date="2014-07" db="EMBL/GenBank/DDBJ databases">
        <title>Methanogenic archaea and the global carbon cycle.</title>
        <authorList>
            <person name="Henriksen J.R."/>
            <person name="Luke J."/>
            <person name="Reinhart S."/>
            <person name="Benedict M.N."/>
            <person name="Youngblut N.D."/>
            <person name="Metcalf M.E."/>
            <person name="Whitaker R.J."/>
            <person name="Metcalf W.W."/>
        </authorList>
    </citation>
    <scope>NUCLEOTIDE SEQUENCE [LARGE SCALE GENOMIC DNA]</scope>
    <source>
        <strain evidence="2 3">MS</strain>
    </source>
</reference>
<feature type="transmembrane region" description="Helical" evidence="1">
    <location>
        <begin position="161"/>
        <end position="182"/>
    </location>
</feature>
<keyword evidence="3" id="KW-1185">Reference proteome</keyword>
<dbReference type="GeneID" id="24845361"/>
<sequence length="183" mass="20962">MMCIKSQSDINQSDEECEKLIYESVVDMCNTEWQKTRDIENKATGIVGFVGVIFSLTVASLSTLIASADAVTKEKIFSATFLLILIFLILVFFTSSILCGLIALNVRDWWFLKADDFTKYCVENKPAKKEIYKKMTEDITGNIVKNRDQNEQIAKWLNRSYLLFMISVLVLIVYFILLLSILK</sequence>
<name>A0A0E3LNN9_METBA</name>
<keyword evidence="1" id="KW-1133">Transmembrane helix</keyword>
<dbReference type="PATRIC" id="fig|1434108.4.peg.2679"/>
<evidence type="ECO:0000313" key="2">
    <source>
        <dbReference type="EMBL" id="AKB55101.1"/>
    </source>
</evidence>
<feature type="transmembrane region" description="Helical" evidence="1">
    <location>
        <begin position="77"/>
        <end position="104"/>
    </location>
</feature>
<dbReference type="EMBL" id="CP009528">
    <property type="protein sequence ID" value="AKB55101.1"/>
    <property type="molecule type" value="Genomic_DNA"/>
</dbReference>
<keyword evidence="1" id="KW-0812">Transmembrane</keyword>